<gene>
    <name evidence="2" type="ORF">CVIRNUC_000709</name>
</gene>
<reference evidence="2 3" key="1">
    <citation type="submission" date="2023-10" db="EMBL/GenBank/DDBJ databases">
        <authorList>
            <person name="Maclean D."/>
            <person name="Macfadyen A."/>
        </authorList>
    </citation>
    <scope>NUCLEOTIDE SEQUENCE [LARGE SCALE GENOMIC DNA]</scope>
</reference>
<organism evidence="2 3">
    <name type="scientific">Coccomyxa viridis</name>
    <dbReference type="NCBI Taxonomy" id="1274662"/>
    <lineage>
        <taxon>Eukaryota</taxon>
        <taxon>Viridiplantae</taxon>
        <taxon>Chlorophyta</taxon>
        <taxon>core chlorophytes</taxon>
        <taxon>Trebouxiophyceae</taxon>
        <taxon>Trebouxiophyceae incertae sedis</taxon>
        <taxon>Coccomyxaceae</taxon>
        <taxon>Coccomyxa</taxon>
    </lineage>
</organism>
<protein>
    <submittedName>
        <fullName evidence="2">Uncharacterized protein</fullName>
    </submittedName>
</protein>
<dbReference type="AlphaFoldDB" id="A0AAV1HRV0"/>
<name>A0AAV1HRV0_9CHLO</name>
<feature type="region of interest" description="Disordered" evidence="1">
    <location>
        <begin position="128"/>
        <end position="149"/>
    </location>
</feature>
<accession>A0AAV1HRV0</accession>
<sequence>MTPAVYSARGPSASPHDTGTVLNVLPESECGQFIIKGYVEQHKAAGANSTTIELSTVAGLKDCTGKLIPAVSATGQVANRPVGWLEAPDLAGGQNESASAQPRVFLTLTFSQPVLSVSPADIQVNLTETPASVPSNGTSPQAGPRRSLAEEPTLCAAEPQLEGLYSHKAASKAYPFMLSLPECFKGQVTVKYVGTAQTAHGLTSFPVKPFVFYHPRPEA</sequence>
<feature type="compositionally biased region" description="Polar residues" evidence="1">
    <location>
        <begin position="128"/>
        <end position="141"/>
    </location>
</feature>
<proteinExistence type="predicted"/>
<evidence type="ECO:0000256" key="1">
    <source>
        <dbReference type="SAM" id="MobiDB-lite"/>
    </source>
</evidence>
<keyword evidence="3" id="KW-1185">Reference proteome</keyword>
<evidence type="ECO:0000313" key="2">
    <source>
        <dbReference type="EMBL" id="CAK0736211.1"/>
    </source>
</evidence>
<dbReference type="Proteomes" id="UP001314263">
    <property type="component" value="Unassembled WGS sequence"/>
</dbReference>
<comment type="caution">
    <text evidence="2">The sequence shown here is derived from an EMBL/GenBank/DDBJ whole genome shotgun (WGS) entry which is preliminary data.</text>
</comment>
<evidence type="ECO:0000313" key="3">
    <source>
        <dbReference type="Proteomes" id="UP001314263"/>
    </source>
</evidence>
<dbReference type="EMBL" id="CAUYUE010000001">
    <property type="protein sequence ID" value="CAK0736211.1"/>
    <property type="molecule type" value="Genomic_DNA"/>
</dbReference>